<feature type="chain" id="PRO_5042033390" evidence="3">
    <location>
        <begin position="25"/>
        <end position="361"/>
    </location>
</feature>
<dbReference type="InterPro" id="IPR025661">
    <property type="entry name" value="Pept_asp_AS"/>
</dbReference>
<feature type="domain" description="Cathepsin propeptide inhibitor" evidence="5">
    <location>
        <begin position="44"/>
        <end position="100"/>
    </location>
</feature>
<evidence type="ECO:0000259" key="5">
    <source>
        <dbReference type="SMART" id="SM00848"/>
    </source>
</evidence>
<dbReference type="PROSITE" id="PS00639">
    <property type="entry name" value="THIOL_PROTEASE_HIS"/>
    <property type="match status" value="1"/>
</dbReference>
<comment type="caution">
    <text evidence="6">The sequence shown here is derived from an EMBL/GenBank/DDBJ whole genome shotgun (WGS) entry which is preliminary data.</text>
</comment>
<protein>
    <submittedName>
        <fullName evidence="6">Uncharacterized protein</fullName>
    </submittedName>
</protein>
<evidence type="ECO:0000313" key="6">
    <source>
        <dbReference type="EMBL" id="KAK1626813.1"/>
    </source>
</evidence>
<dbReference type="InterPro" id="IPR013201">
    <property type="entry name" value="Prot_inhib_I29"/>
</dbReference>
<feature type="signal peptide" evidence="3">
    <location>
        <begin position="1"/>
        <end position="24"/>
    </location>
</feature>
<dbReference type="SMART" id="SM00848">
    <property type="entry name" value="Inhibitor_I29"/>
    <property type="match status" value="1"/>
</dbReference>
<dbReference type="SUPFAM" id="SSF54001">
    <property type="entry name" value="Cysteine proteinases"/>
    <property type="match status" value="1"/>
</dbReference>
<dbReference type="AlphaFoldDB" id="A0AAD8RKM9"/>
<dbReference type="InterPro" id="IPR000668">
    <property type="entry name" value="Peptidase_C1A_C"/>
</dbReference>
<dbReference type="InterPro" id="IPR025660">
    <property type="entry name" value="Pept_his_AS"/>
</dbReference>
<dbReference type="Proteomes" id="UP001231189">
    <property type="component" value="Unassembled WGS sequence"/>
</dbReference>
<dbReference type="EMBL" id="JAUUTY010000005">
    <property type="protein sequence ID" value="KAK1626813.1"/>
    <property type="molecule type" value="Genomic_DNA"/>
</dbReference>
<keyword evidence="2" id="KW-1015">Disulfide bond</keyword>
<dbReference type="InterPro" id="IPR013128">
    <property type="entry name" value="Peptidase_C1A"/>
</dbReference>
<dbReference type="FunFam" id="3.90.70.10:FF:000332">
    <property type="entry name" value="Cathepsin L1"/>
    <property type="match status" value="1"/>
</dbReference>
<dbReference type="PRINTS" id="PR00705">
    <property type="entry name" value="PAPAIN"/>
</dbReference>
<sequence length="361" mass="39215">MANAVAIVALMCAIVVLLPPPAGSVRFQFEEEDMATEEAMSALYQRWAAHHRVARNVAETARRFDIFKDKVRRIHAFNKQGNVPFFLSLNQFGDMTEAEVDKTYGDCSASIAYESDGAWPTGPAPTDASRVLILPPPEQVDWRQKGVVTAVKNQGACQACWAFAAIAAVESLNAIKTGQLYDLSEQAVVDCADPPNEGCEGGLAAEALRFMSMQGRQNGAFIEDAYPYRFGDRTSGACAVGHLTPAVRYHGYRMVLPRNDATTLMRAVAAQPVAVRITANGTAFNNYGGGIFIGPCTTELGHAVVVVGYGTEHGHPYWVVKNSWGDEWGEEGYIRMSRVAGKEDEGGLCGILREPSYPVWA</sequence>
<dbReference type="CDD" id="cd02248">
    <property type="entry name" value="Peptidase_C1A"/>
    <property type="match status" value="1"/>
</dbReference>
<dbReference type="Pfam" id="PF00112">
    <property type="entry name" value="Peptidase_C1"/>
    <property type="match status" value="1"/>
</dbReference>
<gene>
    <name evidence="6" type="ORF">QYE76_001128</name>
</gene>
<dbReference type="PROSITE" id="PS00640">
    <property type="entry name" value="THIOL_PROTEASE_ASN"/>
    <property type="match status" value="1"/>
</dbReference>
<accession>A0AAD8RKM9</accession>
<dbReference type="Gene3D" id="3.90.70.10">
    <property type="entry name" value="Cysteine proteinases"/>
    <property type="match status" value="1"/>
</dbReference>
<proteinExistence type="inferred from homology"/>
<reference evidence="6" key="1">
    <citation type="submission" date="2023-07" db="EMBL/GenBank/DDBJ databases">
        <title>A chromosome-level genome assembly of Lolium multiflorum.</title>
        <authorList>
            <person name="Chen Y."/>
            <person name="Copetti D."/>
            <person name="Kolliker R."/>
            <person name="Studer B."/>
        </authorList>
    </citation>
    <scope>NUCLEOTIDE SEQUENCE</scope>
    <source>
        <strain evidence="6">02402/16</strain>
        <tissue evidence="6">Leaf</tissue>
    </source>
</reference>
<feature type="domain" description="Peptidase C1A papain C-terminal" evidence="4">
    <location>
        <begin position="136"/>
        <end position="359"/>
    </location>
</feature>
<evidence type="ECO:0000256" key="3">
    <source>
        <dbReference type="SAM" id="SignalP"/>
    </source>
</evidence>
<evidence type="ECO:0000259" key="4">
    <source>
        <dbReference type="SMART" id="SM00645"/>
    </source>
</evidence>
<evidence type="ECO:0000256" key="1">
    <source>
        <dbReference type="ARBA" id="ARBA00008455"/>
    </source>
</evidence>
<evidence type="ECO:0000313" key="7">
    <source>
        <dbReference type="Proteomes" id="UP001231189"/>
    </source>
</evidence>
<keyword evidence="3" id="KW-0732">Signal</keyword>
<dbReference type="SMART" id="SM00645">
    <property type="entry name" value="Pept_C1"/>
    <property type="match status" value="1"/>
</dbReference>
<dbReference type="GO" id="GO:0008234">
    <property type="term" value="F:cysteine-type peptidase activity"/>
    <property type="evidence" value="ECO:0007669"/>
    <property type="project" value="InterPro"/>
</dbReference>
<keyword evidence="7" id="KW-1185">Reference proteome</keyword>
<organism evidence="6 7">
    <name type="scientific">Lolium multiflorum</name>
    <name type="common">Italian ryegrass</name>
    <name type="synonym">Lolium perenne subsp. multiflorum</name>
    <dbReference type="NCBI Taxonomy" id="4521"/>
    <lineage>
        <taxon>Eukaryota</taxon>
        <taxon>Viridiplantae</taxon>
        <taxon>Streptophyta</taxon>
        <taxon>Embryophyta</taxon>
        <taxon>Tracheophyta</taxon>
        <taxon>Spermatophyta</taxon>
        <taxon>Magnoliopsida</taxon>
        <taxon>Liliopsida</taxon>
        <taxon>Poales</taxon>
        <taxon>Poaceae</taxon>
        <taxon>BOP clade</taxon>
        <taxon>Pooideae</taxon>
        <taxon>Poodae</taxon>
        <taxon>Poeae</taxon>
        <taxon>Poeae Chloroplast Group 2 (Poeae type)</taxon>
        <taxon>Loliodinae</taxon>
        <taxon>Loliinae</taxon>
        <taxon>Lolium</taxon>
    </lineage>
</organism>
<dbReference type="InterPro" id="IPR039417">
    <property type="entry name" value="Peptidase_C1A_papain-like"/>
</dbReference>
<dbReference type="GO" id="GO:0006508">
    <property type="term" value="P:proteolysis"/>
    <property type="evidence" value="ECO:0007669"/>
    <property type="project" value="InterPro"/>
</dbReference>
<dbReference type="PANTHER" id="PTHR12411">
    <property type="entry name" value="CYSTEINE PROTEASE FAMILY C1-RELATED"/>
    <property type="match status" value="1"/>
</dbReference>
<dbReference type="InterPro" id="IPR038765">
    <property type="entry name" value="Papain-like_cys_pep_sf"/>
</dbReference>
<evidence type="ECO:0000256" key="2">
    <source>
        <dbReference type="ARBA" id="ARBA00023157"/>
    </source>
</evidence>
<comment type="similarity">
    <text evidence="1">Belongs to the peptidase C1 family.</text>
</comment>
<name>A0AAD8RKM9_LOLMU</name>
<dbReference type="Pfam" id="PF08246">
    <property type="entry name" value="Inhibitor_I29"/>
    <property type="match status" value="1"/>
</dbReference>